<sequence>MKILQYTLLLLIAVGFLSYKHEVKTKALAETSIVKTTLPDTTKRFNIIQFAKQHMGIPYIYAQANPKKGFDCSGFVNYVYKHFNINVPRSSSGFKNLGRALKPSEFKVGDVLVFYGYRDKNSVGHVGIVCEANGMKSKFIHASSGKEMAVTVSELGSSQYTKRFYKCIDPLSL</sequence>
<dbReference type="RefSeq" id="WP_143373664.1">
    <property type="nucleotide sequence ID" value="NZ_VJVZ01000007.1"/>
</dbReference>
<feature type="domain" description="NlpC/P60" evidence="5">
    <location>
        <begin position="41"/>
        <end position="172"/>
    </location>
</feature>
<reference evidence="6 7" key="1">
    <citation type="submission" date="2019-07" db="EMBL/GenBank/DDBJ databases">
        <title>Flavobacterium sp. nov., isolated from glacier ice.</title>
        <authorList>
            <person name="Liu Q."/>
            <person name="Xin Y.-H."/>
        </authorList>
    </citation>
    <scope>NUCLEOTIDE SEQUENCE [LARGE SCALE GENOMIC DNA]</scope>
    <source>
        <strain evidence="6 7">ZT4R6</strain>
    </source>
</reference>
<dbReference type="GO" id="GO:0008234">
    <property type="term" value="F:cysteine-type peptidase activity"/>
    <property type="evidence" value="ECO:0007669"/>
    <property type="project" value="UniProtKB-KW"/>
</dbReference>
<accession>A0A552V0B7</accession>
<evidence type="ECO:0000256" key="3">
    <source>
        <dbReference type="ARBA" id="ARBA00022801"/>
    </source>
</evidence>
<evidence type="ECO:0000313" key="6">
    <source>
        <dbReference type="EMBL" id="TRW23916.1"/>
    </source>
</evidence>
<gene>
    <name evidence="6" type="ORF">FMM05_12215</name>
</gene>
<dbReference type="Gene3D" id="3.90.1720.10">
    <property type="entry name" value="endopeptidase domain like (from Nostoc punctiforme)"/>
    <property type="match status" value="1"/>
</dbReference>
<evidence type="ECO:0000259" key="5">
    <source>
        <dbReference type="PROSITE" id="PS51935"/>
    </source>
</evidence>
<comment type="similarity">
    <text evidence="1">Belongs to the peptidase C40 family.</text>
</comment>
<evidence type="ECO:0000256" key="4">
    <source>
        <dbReference type="ARBA" id="ARBA00022807"/>
    </source>
</evidence>
<comment type="caution">
    <text evidence="6">The sequence shown here is derived from an EMBL/GenBank/DDBJ whole genome shotgun (WGS) entry which is preliminary data.</text>
</comment>
<evidence type="ECO:0000313" key="7">
    <source>
        <dbReference type="Proteomes" id="UP000320643"/>
    </source>
</evidence>
<dbReference type="Proteomes" id="UP000320643">
    <property type="component" value="Unassembled WGS sequence"/>
</dbReference>
<evidence type="ECO:0000256" key="2">
    <source>
        <dbReference type="ARBA" id="ARBA00022670"/>
    </source>
</evidence>
<dbReference type="GO" id="GO:0006508">
    <property type="term" value="P:proteolysis"/>
    <property type="evidence" value="ECO:0007669"/>
    <property type="project" value="UniProtKB-KW"/>
</dbReference>
<dbReference type="EMBL" id="VJVZ01000007">
    <property type="protein sequence ID" value="TRW23916.1"/>
    <property type="molecule type" value="Genomic_DNA"/>
</dbReference>
<dbReference type="InterPro" id="IPR051202">
    <property type="entry name" value="Peptidase_C40"/>
</dbReference>
<dbReference type="InterPro" id="IPR038765">
    <property type="entry name" value="Papain-like_cys_pep_sf"/>
</dbReference>
<protein>
    <submittedName>
        <fullName evidence="6">NlpC/P60 family protein</fullName>
    </submittedName>
</protein>
<dbReference type="AlphaFoldDB" id="A0A552V0B7"/>
<dbReference type="PROSITE" id="PS51935">
    <property type="entry name" value="NLPC_P60"/>
    <property type="match status" value="1"/>
</dbReference>
<dbReference type="PANTHER" id="PTHR47053">
    <property type="entry name" value="MUREIN DD-ENDOPEPTIDASE MEPH-RELATED"/>
    <property type="match status" value="1"/>
</dbReference>
<keyword evidence="7" id="KW-1185">Reference proteome</keyword>
<dbReference type="Pfam" id="PF00877">
    <property type="entry name" value="NLPC_P60"/>
    <property type="match status" value="1"/>
</dbReference>
<dbReference type="PANTHER" id="PTHR47053:SF1">
    <property type="entry name" value="MUREIN DD-ENDOPEPTIDASE MEPH-RELATED"/>
    <property type="match status" value="1"/>
</dbReference>
<organism evidence="6 7">
    <name type="scientific">Flavobacterium zepuense</name>
    <dbReference type="NCBI Taxonomy" id="2593302"/>
    <lineage>
        <taxon>Bacteria</taxon>
        <taxon>Pseudomonadati</taxon>
        <taxon>Bacteroidota</taxon>
        <taxon>Flavobacteriia</taxon>
        <taxon>Flavobacteriales</taxon>
        <taxon>Flavobacteriaceae</taxon>
        <taxon>Flavobacterium</taxon>
    </lineage>
</organism>
<name>A0A552V0B7_9FLAO</name>
<keyword evidence="2" id="KW-0645">Protease</keyword>
<dbReference type="InterPro" id="IPR000064">
    <property type="entry name" value="NLP_P60_dom"/>
</dbReference>
<proteinExistence type="inferred from homology"/>
<dbReference type="OrthoDB" id="9807055at2"/>
<evidence type="ECO:0000256" key="1">
    <source>
        <dbReference type="ARBA" id="ARBA00007074"/>
    </source>
</evidence>
<keyword evidence="3" id="KW-0378">Hydrolase</keyword>
<dbReference type="SUPFAM" id="SSF54001">
    <property type="entry name" value="Cysteine proteinases"/>
    <property type="match status" value="1"/>
</dbReference>
<keyword evidence="4" id="KW-0788">Thiol protease</keyword>